<gene>
    <name evidence="2" type="ORF">DM484_02530</name>
</gene>
<dbReference type="AlphaFoldDB" id="A0A2W4RLB2"/>
<protein>
    <recommendedName>
        <fullName evidence="4">DUF4410 domain-containing protein</fullName>
    </recommendedName>
</protein>
<evidence type="ECO:0000256" key="1">
    <source>
        <dbReference type="SAM" id="SignalP"/>
    </source>
</evidence>
<evidence type="ECO:0008006" key="4">
    <source>
        <dbReference type="Google" id="ProtNLM"/>
    </source>
</evidence>
<accession>A0A2W4RLB2</accession>
<organism evidence="2 3">
    <name type="scientific">Candidatus Methylumidiphilus alinenensis</name>
    <dbReference type="NCBI Taxonomy" id="2202197"/>
    <lineage>
        <taxon>Bacteria</taxon>
        <taxon>Pseudomonadati</taxon>
        <taxon>Pseudomonadota</taxon>
        <taxon>Gammaproteobacteria</taxon>
        <taxon>Methylococcales</taxon>
        <taxon>Candidatus Methylumidiphilus</taxon>
    </lineage>
</organism>
<evidence type="ECO:0000313" key="3">
    <source>
        <dbReference type="Proteomes" id="UP000249396"/>
    </source>
</evidence>
<comment type="caution">
    <text evidence="2">The sequence shown here is derived from an EMBL/GenBank/DDBJ whole genome shotgun (WGS) entry which is preliminary data.</text>
</comment>
<evidence type="ECO:0000313" key="2">
    <source>
        <dbReference type="EMBL" id="PZN84645.1"/>
    </source>
</evidence>
<dbReference type="InterPro" id="IPR025522">
    <property type="entry name" value="DUF4410"/>
</dbReference>
<reference evidence="2 3" key="1">
    <citation type="journal article" date="2018" name="Aquat. Microb. Ecol.">
        <title>Gammaproteobacterial methanotrophs dominate.</title>
        <authorList>
            <person name="Rissanen A.J."/>
            <person name="Saarenheimo J."/>
            <person name="Tiirola M."/>
            <person name="Peura S."/>
            <person name="Aalto S.L."/>
            <person name="Karvinen A."/>
            <person name="Nykanen H."/>
        </authorList>
    </citation>
    <scope>NUCLEOTIDE SEQUENCE [LARGE SCALE GENOMIC DNA]</scope>
    <source>
        <strain evidence="2">AMbin10</strain>
    </source>
</reference>
<dbReference type="Proteomes" id="UP000249396">
    <property type="component" value="Unassembled WGS sequence"/>
</dbReference>
<dbReference type="EMBL" id="QJPH01000146">
    <property type="protein sequence ID" value="PZN84645.1"/>
    <property type="molecule type" value="Genomic_DNA"/>
</dbReference>
<feature type="chain" id="PRO_5015929763" description="DUF4410 domain-containing protein" evidence="1">
    <location>
        <begin position="18"/>
        <end position="171"/>
    </location>
</feature>
<keyword evidence="1" id="KW-0732">Signal</keyword>
<sequence length="171" mass="18136">MSILNRLLSFLAVACLATLLNGCGSVQHKIELGQGYAPKSGTTVQVGTVTNQSGQKFEVDAEKMLSEALVDKLSKEHLLASGGSGPQLLINSKIVEYEPGNAFKRWLLPGWGSTILSVQSDLKESGNLVGSIDARRTVSIGGGYSIGAWRTIFGDLATDIVDDLKSKIGNK</sequence>
<dbReference type="Pfam" id="PF14366">
    <property type="entry name" value="DUF4410"/>
    <property type="match status" value="1"/>
</dbReference>
<feature type="signal peptide" evidence="1">
    <location>
        <begin position="1"/>
        <end position="17"/>
    </location>
</feature>
<name>A0A2W4RLB2_9GAMM</name>
<proteinExistence type="predicted"/>